<evidence type="ECO:0000313" key="2">
    <source>
        <dbReference type="EMBL" id="KAK8600856.1"/>
    </source>
</evidence>
<protein>
    <submittedName>
        <fullName evidence="2">Uncharacterized protein</fullName>
    </submittedName>
</protein>
<feature type="region of interest" description="Disordered" evidence="1">
    <location>
        <begin position="1"/>
        <end position="63"/>
    </location>
</feature>
<evidence type="ECO:0000313" key="3">
    <source>
        <dbReference type="Proteomes" id="UP001472677"/>
    </source>
</evidence>
<reference evidence="2 3" key="1">
    <citation type="journal article" date="2024" name="G3 (Bethesda)">
        <title>Genome assembly of Hibiscus sabdariffa L. provides insights into metabolisms of medicinal natural products.</title>
        <authorList>
            <person name="Kim T."/>
        </authorList>
    </citation>
    <scope>NUCLEOTIDE SEQUENCE [LARGE SCALE GENOMIC DNA]</scope>
    <source>
        <strain evidence="2">TK-2024</strain>
        <tissue evidence="2">Old leaves</tissue>
    </source>
</reference>
<feature type="compositionally biased region" description="Polar residues" evidence="1">
    <location>
        <begin position="22"/>
        <end position="41"/>
    </location>
</feature>
<dbReference type="EMBL" id="JBBPBM010000001">
    <property type="protein sequence ID" value="KAK8600856.1"/>
    <property type="molecule type" value="Genomic_DNA"/>
</dbReference>
<name>A0ABR2GEC1_9ROSI</name>
<gene>
    <name evidence="2" type="ORF">V6N12_050704</name>
</gene>
<proteinExistence type="predicted"/>
<keyword evidence="3" id="KW-1185">Reference proteome</keyword>
<dbReference type="Proteomes" id="UP001472677">
    <property type="component" value="Unassembled WGS sequence"/>
</dbReference>
<sequence>MVNDTLIDGKKVKVSKARFPRNHSQFSPSSRANGESKQKPNVSVMEDKTKKVTSGNREGHMDGRSYKDVLIGKRMGNEIANNQIHSNAILDNPVVVGPNEQEKFPSSGGLDARLPSSNYLGLRGFGSGPLNRDELLISIQKTQNLDDLENVIIEDSIESIHEHIPAQELFEIVPDSYEECPPSKVPGCSSGIRYEQNQVFSPQSRMGISNWGRNNVDFFKARNIRLLRRKIRDALDDSMKISNAANSSSSDKSEHLSYIEEALAVCGVSNVLGISFIGGKQALVGKVADLERVSC</sequence>
<feature type="compositionally biased region" description="Basic residues" evidence="1">
    <location>
        <begin position="12"/>
        <end position="21"/>
    </location>
</feature>
<comment type="caution">
    <text evidence="2">The sequence shown here is derived from an EMBL/GenBank/DDBJ whole genome shotgun (WGS) entry which is preliminary data.</text>
</comment>
<organism evidence="2 3">
    <name type="scientific">Hibiscus sabdariffa</name>
    <name type="common">roselle</name>
    <dbReference type="NCBI Taxonomy" id="183260"/>
    <lineage>
        <taxon>Eukaryota</taxon>
        <taxon>Viridiplantae</taxon>
        <taxon>Streptophyta</taxon>
        <taxon>Embryophyta</taxon>
        <taxon>Tracheophyta</taxon>
        <taxon>Spermatophyta</taxon>
        <taxon>Magnoliopsida</taxon>
        <taxon>eudicotyledons</taxon>
        <taxon>Gunneridae</taxon>
        <taxon>Pentapetalae</taxon>
        <taxon>rosids</taxon>
        <taxon>malvids</taxon>
        <taxon>Malvales</taxon>
        <taxon>Malvaceae</taxon>
        <taxon>Malvoideae</taxon>
        <taxon>Hibiscus</taxon>
    </lineage>
</organism>
<evidence type="ECO:0000256" key="1">
    <source>
        <dbReference type="SAM" id="MobiDB-lite"/>
    </source>
</evidence>
<accession>A0ABR2GEC1</accession>